<accession>A0A2K3KKC3</accession>
<reference evidence="2 3" key="2">
    <citation type="journal article" date="2017" name="Front. Plant Sci.">
        <title>Gene Classification and Mining of Molecular Markers Useful in Red Clover (Trifolium pratense) Breeding.</title>
        <authorList>
            <person name="Istvanek J."/>
            <person name="Dluhosova J."/>
            <person name="Dluhos P."/>
            <person name="Patkova L."/>
            <person name="Nedelnik J."/>
            <person name="Repkova J."/>
        </authorList>
    </citation>
    <scope>NUCLEOTIDE SEQUENCE [LARGE SCALE GENOMIC DNA]</scope>
    <source>
        <strain evidence="3">cv. Tatra</strain>
        <tissue evidence="2">Young leaves</tissue>
    </source>
</reference>
<feature type="compositionally biased region" description="Basic and acidic residues" evidence="1">
    <location>
        <begin position="1"/>
        <end position="10"/>
    </location>
</feature>
<reference evidence="2 3" key="1">
    <citation type="journal article" date="2014" name="Am. J. Bot.">
        <title>Genome assembly and annotation for red clover (Trifolium pratense; Fabaceae).</title>
        <authorList>
            <person name="Istvanek J."/>
            <person name="Jaros M."/>
            <person name="Krenek A."/>
            <person name="Repkova J."/>
        </authorList>
    </citation>
    <scope>NUCLEOTIDE SEQUENCE [LARGE SCALE GENOMIC DNA]</scope>
    <source>
        <strain evidence="3">cv. Tatra</strain>
        <tissue evidence="2">Young leaves</tissue>
    </source>
</reference>
<feature type="region of interest" description="Disordered" evidence="1">
    <location>
        <begin position="1"/>
        <end position="38"/>
    </location>
</feature>
<comment type="caution">
    <text evidence="2">The sequence shown here is derived from an EMBL/GenBank/DDBJ whole genome shotgun (WGS) entry which is preliminary data.</text>
</comment>
<dbReference type="AlphaFoldDB" id="A0A2K3KKC3"/>
<gene>
    <name evidence="2" type="ORF">L195_g063188</name>
</gene>
<evidence type="ECO:0000313" key="3">
    <source>
        <dbReference type="Proteomes" id="UP000236291"/>
    </source>
</evidence>
<protein>
    <submittedName>
        <fullName evidence="2">Uncharacterized protein</fullName>
    </submittedName>
</protein>
<organism evidence="2 3">
    <name type="scientific">Trifolium pratense</name>
    <name type="common">Red clover</name>
    <dbReference type="NCBI Taxonomy" id="57577"/>
    <lineage>
        <taxon>Eukaryota</taxon>
        <taxon>Viridiplantae</taxon>
        <taxon>Streptophyta</taxon>
        <taxon>Embryophyta</taxon>
        <taxon>Tracheophyta</taxon>
        <taxon>Spermatophyta</taxon>
        <taxon>Magnoliopsida</taxon>
        <taxon>eudicotyledons</taxon>
        <taxon>Gunneridae</taxon>
        <taxon>Pentapetalae</taxon>
        <taxon>rosids</taxon>
        <taxon>fabids</taxon>
        <taxon>Fabales</taxon>
        <taxon>Fabaceae</taxon>
        <taxon>Papilionoideae</taxon>
        <taxon>50 kb inversion clade</taxon>
        <taxon>NPAAA clade</taxon>
        <taxon>Hologalegina</taxon>
        <taxon>IRL clade</taxon>
        <taxon>Trifolieae</taxon>
        <taxon>Trifolium</taxon>
    </lineage>
</organism>
<sequence length="38" mass="4072">KEVAAEKDVEPTDTTSESSEERTGTPDEGTSADEEDTQ</sequence>
<name>A0A2K3KKC3_TRIPR</name>
<dbReference type="EMBL" id="ASHM01197996">
    <property type="protein sequence ID" value="PNX66730.1"/>
    <property type="molecule type" value="Genomic_DNA"/>
</dbReference>
<evidence type="ECO:0000256" key="1">
    <source>
        <dbReference type="SAM" id="MobiDB-lite"/>
    </source>
</evidence>
<proteinExistence type="predicted"/>
<evidence type="ECO:0000313" key="2">
    <source>
        <dbReference type="EMBL" id="PNX66730.1"/>
    </source>
</evidence>
<feature type="non-terminal residue" evidence="2">
    <location>
        <position position="1"/>
    </location>
</feature>
<dbReference type="Proteomes" id="UP000236291">
    <property type="component" value="Unassembled WGS sequence"/>
</dbReference>